<evidence type="ECO:0000259" key="5">
    <source>
        <dbReference type="Pfam" id="PF20147"/>
    </source>
</evidence>
<name>A0A2I1FBJ1_9GLOM</name>
<feature type="domain" description="Crinkler effector protein N-terminal" evidence="5">
    <location>
        <begin position="4"/>
        <end position="117"/>
    </location>
</feature>
<dbReference type="GO" id="GO:0043657">
    <property type="term" value="C:host cell"/>
    <property type="evidence" value="ECO:0007669"/>
    <property type="project" value="UniProtKB-SubCell"/>
</dbReference>
<dbReference type="VEuPathDB" id="FungiDB:RhiirA1_510138"/>
<comment type="subcellular location">
    <subcellularLocation>
        <location evidence="1">Host cell</location>
    </subcellularLocation>
    <subcellularLocation>
        <location evidence="2">Secreted</location>
    </subcellularLocation>
</comment>
<evidence type="ECO:0000256" key="1">
    <source>
        <dbReference type="ARBA" id="ARBA00004340"/>
    </source>
</evidence>
<sequence length="419" mass="48251">MAICFVVGTEIESAFEVKGQTEMSLSNLREKIYEKNENDFKNKGFDANKLYLWKVNIPGDVENDKLKTLKTLESRSHDIDDENTIIQKLGGEKLTPFKDLGDIFAYGNSKNIRIIVQPPPPATTASTFITGPSGLVHLFVDNSNLYVQGKKNIARLENLSSVDDEGLPSFDELRIDYGRLLKTILDNRKVGGRPYLVGSHPPSYDSLWEFVEKNGFEVKVFNRNPENHDKEVDTEITRAITKTVITNGPGTLILISGDKNLCPGIKEALENNWKVEIWFWPKDIHVHSSLNFVQKSCNSCIQSLLSMGIAVDLIKNTSFRFLKDYYKCFSYGYGPDFTNTMRFIDISNGYMFDNHEVINWFVKIDLFCWFNRKNKNLRLYFKSNQDLFKAKNWINKNHKEVQFRDLKITRRCDFGGVRN</sequence>
<dbReference type="InterPro" id="IPR021139">
    <property type="entry name" value="NYN"/>
</dbReference>
<dbReference type="Gene3D" id="3.40.50.1010">
    <property type="entry name" value="5'-nuclease"/>
    <property type="match status" value="1"/>
</dbReference>
<dbReference type="VEuPathDB" id="FungiDB:FUN_003175"/>
<evidence type="ECO:0000256" key="3">
    <source>
        <dbReference type="ARBA" id="ARBA00022525"/>
    </source>
</evidence>
<evidence type="ECO:0000259" key="4">
    <source>
        <dbReference type="Pfam" id="PF01936"/>
    </source>
</evidence>
<dbReference type="EMBL" id="LLXJ01002134">
    <property type="protein sequence ID" value="PKB99596.1"/>
    <property type="molecule type" value="Genomic_DNA"/>
</dbReference>
<evidence type="ECO:0000256" key="2">
    <source>
        <dbReference type="ARBA" id="ARBA00004613"/>
    </source>
</evidence>
<dbReference type="Pfam" id="PF01936">
    <property type="entry name" value="NYN"/>
    <property type="match status" value="1"/>
</dbReference>
<dbReference type="VEuPathDB" id="FungiDB:RhiirA1_401671"/>
<keyword evidence="3" id="KW-0964">Secreted</keyword>
<gene>
    <name evidence="6" type="ORF">RhiirA5_461399</name>
</gene>
<organism evidence="6 7">
    <name type="scientific">Rhizophagus irregularis</name>
    <dbReference type="NCBI Taxonomy" id="588596"/>
    <lineage>
        <taxon>Eukaryota</taxon>
        <taxon>Fungi</taxon>
        <taxon>Fungi incertae sedis</taxon>
        <taxon>Mucoromycota</taxon>
        <taxon>Glomeromycotina</taxon>
        <taxon>Glomeromycetes</taxon>
        <taxon>Glomerales</taxon>
        <taxon>Glomeraceae</taxon>
        <taxon>Rhizophagus</taxon>
    </lineage>
</organism>
<dbReference type="GO" id="GO:0004540">
    <property type="term" value="F:RNA nuclease activity"/>
    <property type="evidence" value="ECO:0007669"/>
    <property type="project" value="InterPro"/>
</dbReference>
<reference evidence="6 7" key="1">
    <citation type="submission" date="2016-04" db="EMBL/GenBank/DDBJ databases">
        <title>Genome analyses suggest a sexual origin of heterokaryosis in a supposedly ancient asexual fungus.</title>
        <authorList>
            <person name="Ropars J."/>
            <person name="Sedzielewska K."/>
            <person name="Noel J."/>
            <person name="Charron P."/>
            <person name="Farinelli L."/>
            <person name="Marton T."/>
            <person name="Kruger M."/>
            <person name="Pelin A."/>
            <person name="Brachmann A."/>
            <person name="Corradi N."/>
        </authorList>
    </citation>
    <scope>NUCLEOTIDE SEQUENCE [LARGE SCALE GENOMIC DNA]</scope>
    <source>
        <strain evidence="6 7">A5</strain>
    </source>
</reference>
<dbReference type="VEuPathDB" id="FungiDB:RhiirFUN_023718"/>
<accession>A0A2I1FBJ1</accession>
<dbReference type="AlphaFoldDB" id="A0A2I1FBJ1"/>
<dbReference type="Pfam" id="PF20147">
    <property type="entry name" value="Crinkler"/>
    <property type="match status" value="1"/>
</dbReference>
<dbReference type="InterPro" id="IPR045379">
    <property type="entry name" value="Crinkler_N"/>
</dbReference>
<feature type="domain" description="NYN" evidence="4">
    <location>
        <begin position="137"/>
        <end position="280"/>
    </location>
</feature>
<reference evidence="6 7" key="2">
    <citation type="submission" date="2017-09" db="EMBL/GenBank/DDBJ databases">
        <title>Extensive intraspecific genome diversity in a model arbuscular mycorrhizal fungus.</title>
        <authorList>
            <person name="Chen E.C."/>
            <person name="Morin E."/>
            <person name="Beaudet D."/>
            <person name="Noel J."/>
            <person name="Ndikumana S."/>
            <person name="Charron P."/>
            <person name="St-Onge C."/>
            <person name="Giorgi J."/>
            <person name="Grigoriev I.V."/>
            <person name="Roux C."/>
            <person name="Martin F.M."/>
            <person name="Corradi N."/>
        </authorList>
    </citation>
    <scope>NUCLEOTIDE SEQUENCE [LARGE SCALE GENOMIC DNA]</scope>
    <source>
        <strain evidence="6 7">A5</strain>
    </source>
</reference>
<evidence type="ECO:0000313" key="7">
    <source>
        <dbReference type="Proteomes" id="UP000232722"/>
    </source>
</evidence>
<dbReference type="Proteomes" id="UP000232722">
    <property type="component" value="Unassembled WGS sequence"/>
</dbReference>
<comment type="caution">
    <text evidence="6">The sequence shown here is derived from an EMBL/GenBank/DDBJ whole genome shotgun (WGS) entry which is preliminary data.</text>
</comment>
<dbReference type="OrthoDB" id="2311180at2759"/>
<evidence type="ECO:0000313" key="6">
    <source>
        <dbReference type="EMBL" id="PKB99596.1"/>
    </source>
</evidence>
<proteinExistence type="predicted"/>
<dbReference type="GO" id="GO:0005576">
    <property type="term" value="C:extracellular region"/>
    <property type="evidence" value="ECO:0007669"/>
    <property type="project" value="UniProtKB-SubCell"/>
</dbReference>
<protein>
    <submittedName>
        <fullName evidence="6">Uncharacterized protein</fullName>
    </submittedName>
</protein>